<gene>
    <name evidence="3" type="ORF">EJO69_04380</name>
</gene>
<evidence type="ECO:0000256" key="1">
    <source>
        <dbReference type="ARBA" id="ARBA00006484"/>
    </source>
</evidence>
<dbReference type="NCBIfam" id="NF005559">
    <property type="entry name" value="PRK07231.1"/>
    <property type="match status" value="1"/>
</dbReference>
<dbReference type="CDD" id="cd05233">
    <property type="entry name" value="SDR_c"/>
    <property type="match status" value="1"/>
</dbReference>
<dbReference type="GO" id="GO:0016491">
    <property type="term" value="F:oxidoreductase activity"/>
    <property type="evidence" value="ECO:0007669"/>
    <property type="project" value="UniProtKB-KW"/>
</dbReference>
<protein>
    <submittedName>
        <fullName evidence="3">SDR family oxidoreductase</fullName>
    </submittedName>
</protein>
<dbReference type="Gene3D" id="3.40.50.720">
    <property type="entry name" value="NAD(P)-binding Rossmann-like Domain"/>
    <property type="match status" value="1"/>
</dbReference>
<keyword evidence="2" id="KW-0560">Oxidoreductase</keyword>
<dbReference type="InterPro" id="IPR002347">
    <property type="entry name" value="SDR_fam"/>
</dbReference>
<dbReference type="InterPro" id="IPR020904">
    <property type="entry name" value="Sc_DH/Rdtase_CS"/>
</dbReference>
<reference evidence="3 4" key="1">
    <citation type="submission" date="2018-12" db="EMBL/GenBank/DDBJ databases">
        <title>Complete genome sequence of Flaviflexus salsibiostraticola KCTC 33148.</title>
        <authorList>
            <person name="Bae J.-W."/>
        </authorList>
    </citation>
    <scope>NUCLEOTIDE SEQUENCE [LARGE SCALE GENOMIC DNA]</scope>
    <source>
        <strain evidence="3 4">KCTC 33148</strain>
    </source>
</reference>
<dbReference type="InterPro" id="IPR036291">
    <property type="entry name" value="NAD(P)-bd_dom_sf"/>
</dbReference>
<dbReference type="InterPro" id="IPR051122">
    <property type="entry name" value="SDR_DHRS6-like"/>
</dbReference>
<dbReference type="Proteomes" id="UP000270021">
    <property type="component" value="Chromosome"/>
</dbReference>
<dbReference type="SUPFAM" id="SSF51735">
    <property type="entry name" value="NAD(P)-binding Rossmann-fold domains"/>
    <property type="match status" value="1"/>
</dbReference>
<dbReference type="PRINTS" id="PR00081">
    <property type="entry name" value="GDHRDH"/>
</dbReference>
<dbReference type="KEGG" id="fsl:EJO69_04380"/>
<dbReference type="OrthoDB" id="3189729at2"/>
<dbReference type="PROSITE" id="PS00061">
    <property type="entry name" value="ADH_SHORT"/>
    <property type="match status" value="1"/>
</dbReference>
<accession>A0A3S8Z810</accession>
<dbReference type="EMBL" id="CP034438">
    <property type="protein sequence ID" value="AZN29630.1"/>
    <property type="molecule type" value="Genomic_DNA"/>
</dbReference>
<dbReference type="PANTHER" id="PTHR43477">
    <property type="entry name" value="DIHYDROANTICAPSIN 7-DEHYDROGENASE"/>
    <property type="match status" value="1"/>
</dbReference>
<evidence type="ECO:0000313" key="4">
    <source>
        <dbReference type="Proteomes" id="UP000270021"/>
    </source>
</evidence>
<evidence type="ECO:0000256" key="2">
    <source>
        <dbReference type="ARBA" id="ARBA00023002"/>
    </source>
</evidence>
<evidence type="ECO:0000313" key="3">
    <source>
        <dbReference type="EMBL" id="AZN29630.1"/>
    </source>
</evidence>
<sequence length="248" mass="25470">MLLADKVAVVTGAGSGFGEATAVLFAKEGASVVVVDIDGAAATAVADAIAADGGTAIAVAADVADPESVKGFIDRAVEEFGQLDILFNNAGIYRPGNVEETSIEDWDRSTDVNLKSVFLGMKYAMPHLKKTKGNVISTASAGGIIGFPDAVSYGATKGGVVSLTRAAAVDYAQHDIRVNCICPGTGETGMTRGLLEDPTIKDAFLAPIPLHRLGQPEDVAKAALFLASDLSGYISGHALPVDDGWTMS</sequence>
<proteinExistence type="inferred from homology"/>
<dbReference type="PANTHER" id="PTHR43477:SF1">
    <property type="entry name" value="DIHYDROANTICAPSIN 7-DEHYDROGENASE"/>
    <property type="match status" value="1"/>
</dbReference>
<dbReference type="RefSeq" id="WP_126039669.1">
    <property type="nucleotide sequence ID" value="NZ_CP034438.1"/>
</dbReference>
<organism evidence="3 4">
    <name type="scientific">Flaviflexus salsibiostraticola</name>
    <dbReference type="NCBI Taxonomy" id="1282737"/>
    <lineage>
        <taxon>Bacteria</taxon>
        <taxon>Bacillati</taxon>
        <taxon>Actinomycetota</taxon>
        <taxon>Actinomycetes</taxon>
        <taxon>Actinomycetales</taxon>
        <taxon>Actinomycetaceae</taxon>
        <taxon>Flaviflexus</taxon>
    </lineage>
</organism>
<dbReference type="FunFam" id="3.40.50.720:FF:000084">
    <property type="entry name" value="Short-chain dehydrogenase reductase"/>
    <property type="match status" value="1"/>
</dbReference>
<dbReference type="PRINTS" id="PR00080">
    <property type="entry name" value="SDRFAMILY"/>
</dbReference>
<dbReference type="Pfam" id="PF13561">
    <property type="entry name" value="adh_short_C2"/>
    <property type="match status" value="1"/>
</dbReference>
<name>A0A3S8Z810_9ACTO</name>
<keyword evidence="4" id="KW-1185">Reference proteome</keyword>
<comment type="similarity">
    <text evidence="1">Belongs to the short-chain dehydrogenases/reductases (SDR) family.</text>
</comment>
<dbReference type="AlphaFoldDB" id="A0A3S8Z810"/>